<dbReference type="InterPro" id="IPR003593">
    <property type="entry name" value="AAA+_ATPase"/>
</dbReference>
<dbReference type="AlphaFoldDB" id="A0A549T9Y6"/>
<reference evidence="5 6" key="1">
    <citation type="submission" date="2019-07" db="EMBL/GenBank/DDBJ databases">
        <title>Ln-dependent methylotrophs.</title>
        <authorList>
            <person name="Tani A."/>
        </authorList>
    </citation>
    <scope>NUCLEOTIDE SEQUENCE [LARGE SCALE GENOMIC DNA]</scope>
    <source>
        <strain evidence="5 6">SM12</strain>
    </source>
</reference>
<keyword evidence="6" id="KW-1185">Reference proteome</keyword>
<dbReference type="InterPro" id="IPR032823">
    <property type="entry name" value="BCA_ABC_TP_C"/>
</dbReference>
<dbReference type="GO" id="GO:0005304">
    <property type="term" value="F:L-valine transmembrane transporter activity"/>
    <property type="evidence" value="ECO:0007669"/>
    <property type="project" value="TreeGrafter"/>
</dbReference>
<organism evidence="5 6">
    <name type="scientific">Rhizobium straminoryzae</name>
    <dbReference type="NCBI Taxonomy" id="1387186"/>
    <lineage>
        <taxon>Bacteria</taxon>
        <taxon>Pseudomonadati</taxon>
        <taxon>Pseudomonadota</taxon>
        <taxon>Alphaproteobacteria</taxon>
        <taxon>Hyphomicrobiales</taxon>
        <taxon>Rhizobiaceae</taxon>
        <taxon>Rhizobium/Agrobacterium group</taxon>
        <taxon>Rhizobium</taxon>
    </lineage>
</organism>
<comment type="caution">
    <text evidence="5">The sequence shown here is derived from an EMBL/GenBank/DDBJ whole genome shotgun (WGS) entry which is preliminary data.</text>
</comment>
<keyword evidence="2" id="KW-0547">Nucleotide-binding</keyword>
<gene>
    <name evidence="5" type="ORF">FNA46_11855</name>
</gene>
<dbReference type="InterPro" id="IPR027417">
    <property type="entry name" value="P-loop_NTPase"/>
</dbReference>
<dbReference type="InterPro" id="IPR051120">
    <property type="entry name" value="ABC_AA/LPS_Transport"/>
</dbReference>
<dbReference type="PROSITE" id="PS50893">
    <property type="entry name" value="ABC_TRANSPORTER_2"/>
    <property type="match status" value="1"/>
</dbReference>
<dbReference type="GO" id="GO:0005886">
    <property type="term" value="C:plasma membrane"/>
    <property type="evidence" value="ECO:0007669"/>
    <property type="project" value="TreeGrafter"/>
</dbReference>
<dbReference type="PANTHER" id="PTHR45772:SF7">
    <property type="entry name" value="AMINO ACID ABC TRANSPORTER ATP-BINDING PROTEIN"/>
    <property type="match status" value="1"/>
</dbReference>
<dbReference type="Gene3D" id="3.40.50.300">
    <property type="entry name" value="P-loop containing nucleotide triphosphate hydrolases"/>
    <property type="match status" value="1"/>
</dbReference>
<dbReference type="GO" id="GO:0042941">
    <property type="term" value="P:D-alanine transmembrane transport"/>
    <property type="evidence" value="ECO:0007669"/>
    <property type="project" value="TreeGrafter"/>
</dbReference>
<feature type="domain" description="ABC transporter" evidence="4">
    <location>
        <begin position="5"/>
        <end position="249"/>
    </location>
</feature>
<dbReference type="SMART" id="SM00382">
    <property type="entry name" value="AAA"/>
    <property type="match status" value="1"/>
</dbReference>
<keyword evidence="3 5" id="KW-0067">ATP-binding</keyword>
<keyword evidence="1" id="KW-0813">Transport</keyword>
<dbReference type="GO" id="GO:1903805">
    <property type="term" value="P:L-valine import across plasma membrane"/>
    <property type="evidence" value="ECO:0007669"/>
    <property type="project" value="TreeGrafter"/>
</dbReference>
<dbReference type="InterPro" id="IPR003439">
    <property type="entry name" value="ABC_transporter-like_ATP-bd"/>
</dbReference>
<dbReference type="Pfam" id="PF12399">
    <property type="entry name" value="BCA_ABC_TP_C"/>
    <property type="match status" value="1"/>
</dbReference>
<dbReference type="CDD" id="cd03219">
    <property type="entry name" value="ABC_Mj1267_LivG_branched"/>
    <property type="match status" value="1"/>
</dbReference>
<evidence type="ECO:0000259" key="4">
    <source>
        <dbReference type="PROSITE" id="PS50893"/>
    </source>
</evidence>
<dbReference type="PANTHER" id="PTHR45772">
    <property type="entry name" value="CONSERVED COMPONENT OF ABC TRANSPORTER FOR NATURAL AMINO ACIDS-RELATED"/>
    <property type="match status" value="1"/>
</dbReference>
<dbReference type="GO" id="GO:0015808">
    <property type="term" value="P:L-alanine transport"/>
    <property type="evidence" value="ECO:0007669"/>
    <property type="project" value="TreeGrafter"/>
</dbReference>
<evidence type="ECO:0000313" key="5">
    <source>
        <dbReference type="EMBL" id="TRL38672.1"/>
    </source>
</evidence>
<protein>
    <submittedName>
        <fullName evidence="5">ABC transporter ATP-binding protein</fullName>
    </submittedName>
</protein>
<proteinExistence type="predicted"/>
<dbReference type="RefSeq" id="WP_143125414.1">
    <property type="nucleotide sequence ID" value="NZ_VJMG01000029.1"/>
</dbReference>
<dbReference type="EMBL" id="VJMG01000029">
    <property type="protein sequence ID" value="TRL38672.1"/>
    <property type="molecule type" value="Genomic_DNA"/>
</dbReference>
<evidence type="ECO:0000256" key="3">
    <source>
        <dbReference type="ARBA" id="ARBA00022840"/>
    </source>
</evidence>
<accession>A0A549T9Y6</accession>
<dbReference type="GO" id="GO:0016887">
    <property type="term" value="F:ATP hydrolysis activity"/>
    <property type="evidence" value="ECO:0007669"/>
    <property type="project" value="InterPro"/>
</dbReference>
<evidence type="ECO:0000256" key="1">
    <source>
        <dbReference type="ARBA" id="ARBA00022448"/>
    </source>
</evidence>
<sequence>MKPILQAEGLRKSYQGVKAVADVSLTVSAGELVALIGPNGAGKSTCFNMLSGQIRPDGGRILIAGTETTGLQPSDIFRLGVGRTFQVAQTCLSMTVRENVQLALQSRHGGLRGVRTLLSRFDRRFAAEADALLDLIGLAPQANRPCHELPYGDIKRLELAIALAGAPRLLLMDEPAAGMGSEERAGLMRLTAAIARERQLAVLFTEHDMDIVFSHADRIIVLSRGTIIAQGSPSDVRAHPGVQAVYLGTGIFAIGDP</sequence>
<dbReference type="Pfam" id="PF00005">
    <property type="entry name" value="ABC_tran"/>
    <property type="match status" value="1"/>
</dbReference>
<dbReference type="GO" id="GO:0015188">
    <property type="term" value="F:L-isoleucine transmembrane transporter activity"/>
    <property type="evidence" value="ECO:0007669"/>
    <property type="project" value="TreeGrafter"/>
</dbReference>
<dbReference type="GO" id="GO:0005524">
    <property type="term" value="F:ATP binding"/>
    <property type="evidence" value="ECO:0007669"/>
    <property type="project" value="UniProtKB-KW"/>
</dbReference>
<evidence type="ECO:0000313" key="6">
    <source>
        <dbReference type="Proteomes" id="UP000316801"/>
    </source>
</evidence>
<dbReference type="SUPFAM" id="SSF52540">
    <property type="entry name" value="P-loop containing nucleoside triphosphate hydrolases"/>
    <property type="match status" value="1"/>
</dbReference>
<dbReference type="Proteomes" id="UP000316801">
    <property type="component" value="Unassembled WGS sequence"/>
</dbReference>
<evidence type="ECO:0000256" key="2">
    <source>
        <dbReference type="ARBA" id="ARBA00022741"/>
    </source>
</evidence>
<dbReference type="GO" id="GO:0015192">
    <property type="term" value="F:L-phenylalanine transmembrane transporter activity"/>
    <property type="evidence" value="ECO:0007669"/>
    <property type="project" value="TreeGrafter"/>
</dbReference>
<dbReference type="GO" id="GO:1903806">
    <property type="term" value="P:L-isoleucine import across plasma membrane"/>
    <property type="evidence" value="ECO:0007669"/>
    <property type="project" value="TreeGrafter"/>
</dbReference>
<name>A0A549T9Y6_9HYPH</name>